<dbReference type="GO" id="GO:0071555">
    <property type="term" value="P:cell wall organization"/>
    <property type="evidence" value="ECO:0007669"/>
    <property type="project" value="TreeGrafter"/>
</dbReference>
<keyword evidence="3 4" id="KW-0472">Membrane</keyword>
<evidence type="ECO:0000256" key="3">
    <source>
        <dbReference type="ARBA" id="ARBA00023136"/>
    </source>
</evidence>
<keyword evidence="7" id="KW-0808">Transferase</keyword>
<sequence length="568" mass="62972">MSLRRLYLLMSFFLLLYMILVLRIAYFQVIKGQDLAAQATAMRSQGIRLSEYSRGEILDRNYQPLTGSYTSTALYGLPAGMRSNRSVSDKVYGRDTLQVTGEILGQILDKQDSKAIQEQLRLAAKNGTTFVRIASDLSEAEVQRVISHNLPGITVAPLIKRYRQDGFCCHVLGYVGGYQNNEGQAGIEKRYNALLQKGSSPQELLSVYDARGALIKGLNFKFYEEEDRARGSVVLTIDKRIQEIVEEEISAQVKSGAVVVMDVDSREVLAMASRPSFNPYHIEYLLKHDQNSSLINRALSRYHPGSLFKILVTTAALEENLVSERDKFHCSGKYVFNETQSTSCWKEEGHGELSFAQAFACSCNPSFIEVGQRLGREKLLTYVDKLHLCDETLLGYAYHPGSYVRINPGKIALSNACLGQEGVMLSPLQISSLLATVADDGLWQAPSLLRYTINSKGERSRIASSRKERVISPETAGKVQELMELVVSEGTGKNAALAEIKVAGKTASSETGNWKEDGEQSLDTWFGGYFPADNPRWVVLVLVQEGESGAVDAAPVFKNIAREMLKIL</sequence>
<accession>Q0AZN0</accession>
<dbReference type="InterPro" id="IPR050515">
    <property type="entry name" value="Beta-lactam/transpept"/>
</dbReference>
<keyword evidence="8" id="KW-1185">Reference proteome</keyword>
<dbReference type="Proteomes" id="UP000001968">
    <property type="component" value="Chromosome"/>
</dbReference>
<comment type="similarity">
    <text evidence="2">Belongs to the transpeptidase family.</text>
</comment>
<proteinExistence type="inferred from homology"/>
<evidence type="ECO:0000256" key="4">
    <source>
        <dbReference type="SAM" id="Phobius"/>
    </source>
</evidence>
<dbReference type="Gene3D" id="3.40.710.10">
    <property type="entry name" value="DD-peptidase/beta-lactamase superfamily"/>
    <property type="match status" value="1"/>
</dbReference>
<dbReference type="STRING" id="335541.Swol_0489"/>
<feature type="domain" description="Penicillin-binding protein dimerisation" evidence="6">
    <location>
        <begin position="53"/>
        <end position="196"/>
    </location>
</feature>
<dbReference type="EMBL" id="CP000448">
    <property type="protein sequence ID" value="ABI67824.1"/>
    <property type="molecule type" value="Genomic_DNA"/>
</dbReference>
<dbReference type="InterPro" id="IPR012338">
    <property type="entry name" value="Beta-lactam/transpept-like"/>
</dbReference>
<gene>
    <name evidence="7" type="ordered locus">Swol_0489</name>
</gene>
<dbReference type="GO" id="GO:0005886">
    <property type="term" value="C:plasma membrane"/>
    <property type="evidence" value="ECO:0007669"/>
    <property type="project" value="TreeGrafter"/>
</dbReference>
<keyword evidence="4" id="KW-1133">Transmembrane helix</keyword>
<dbReference type="GO" id="GO:0016757">
    <property type="term" value="F:glycosyltransferase activity"/>
    <property type="evidence" value="ECO:0007669"/>
    <property type="project" value="UniProtKB-KW"/>
</dbReference>
<evidence type="ECO:0000259" key="6">
    <source>
        <dbReference type="Pfam" id="PF03717"/>
    </source>
</evidence>
<organism evidence="7 8">
    <name type="scientific">Syntrophomonas wolfei subsp. wolfei (strain DSM 2245B / Goettingen)</name>
    <dbReference type="NCBI Taxonomy" id="335541"/>
    <lineage>
        <taxon>Bacteria</taxon>
        <taxon>Bacillati</taxon>
        <taxon>Bacillota</taxon>
        <taxon>Clostridia</taxon>
        <taxon>Eubacteriales</taxon>
        <taxon>Syntrophomonadaceae</taxon>
        <taxon>Syntrophomonas</taxon>
    </lineage>
</organism>
<protein>
    <submittedName>
        <fullName evidence="7">Peptidoglycan glycosyltransferase</fullName>
        <ecNumber evidence="7">2.4.1.129</ecNumber>
    </submittedName>
</protein>
<keyword evidence="4" id="KW-0812">Transmembrane</keyword>
<dbReference type="SUPFAM" id="SSF56519">
    <property type="entry name" value="Penicillin binding protein dimerisation domain"/>
    <property type="match status" value="1"/>
</dbReference>
<dbReference type="Gene3D" id="3.90.1310.10">
    <property type="entry name" value="Penicillin-binding protein 2a (Domain 2)"/>
    <property type="match status" value="1"/>
</dbReference>
<reference evidence="8" key="1">
    <citation type="journal article" date="2010" name="Environ. Microbiol.">
        <title>The genome of Syntrophomonas wolfei: new insights into syntrophic metabolism and biohydrogen production.</title>
        <authorList>
            <person name="Sieber J.R."/>
            <person name="Sims D.R."/>
            <person name="Han C."/>
            <person name="Kim E."/>
            <person name="Lykidis A."/>
            <person name="Lapidus A.L."/>
            <person name="McDonnald E."/>
            <person name="Rohlin L."/>
            <person name="Culley D.E."/>
            <person name="Gunsalus R."/>
            <person name="McInerney M.J."/>
        </authorList>
    </citation>
    <scope>NUCLEOTIDE SEQUENCE [LARGE SCALE GENOMIC DNA]</scope>
    <source>
        <strain evidence="8">DSM 2245B / Goettingen</strain>
    </source>
</reference>
<dbReference type="AlphaFoldDB" id="Q0AZN0"/>
<dbReference type="KEGG" id="swo:Swol_0489"/>
<evidence type="ECO:0000259" key="5">
    <source>
        <dbReference type="Pfam" id="PF00905"/>
    </source>
</evidence>
<dbReference type="GO" id="GO:0008658">
    <property type="term" value="F:penicillin binding"/>
    <property type="evidence" value="ECO:0007669"/>
    <property type="project" value="InterPro"/>
</dbReference>
<evidence type="ECO:0000256" key="1">
    <source>
        <dbReference type="ARBA" id="ARBA00004370"/>
    </source>
</evidence>
<dbReference type="RefSeq" id="WP_011639930.1">
    <property type="nucleotide sequence ID" value="NC_008346.1"/>
</dbReference>
<name>Q0AZN0_SYNWW</name>
<dbReference type="InterPro" id="IPR036138">
    <property type="entry name" value="PBP_dimer_sf"/>
</dbReference>
<dbReference type="HOGENOM" id="CLU_009289_6_3_9"/>
<evidence type="ECO:0000313" key="7">
    <source>
        <dbReference type="EMBL" id="ABI67824.1"/>
    </source>
</evidence>
<dbReference type="PANTHER" id="PTHR30627">
    <property type="entry name" value="PEPTIDOGLYCAN D,D-TRANSPEPTIDASE"/>
    <property type="match status" value="1"/>
</dbReference>
<dbReference type="eggNOG" id="COG0768">
    <property type="taxonomic scope" value="Bacteria"/>
</dbReference>
<comment type="subcellular location">
    <subcellularLocation>
        <location evidence="1">Membrane</location>
    </subcellularLocation>
</comment>
<evidence type="ECO:0000256" key="2">
    <source>
        <dbReference type="ARBA" id="ARBA00007171"/>
    </source>
</evidence>
<dbReference type="EC" id="2.4.1.129" evidence="7"/>
<feature type="domain" description="Penicillin-binding protein transpeptidase" evidence="5">
    <location>
        <begin position="256"/>
        <end position="561"/>
    </location>
</feature>
<evidence type="ECO:0000313" key="8">
    <source>
        <dbReference type="Proteomes" id="UP000001968"/>
    </source>
</evidence>
<keyword evidence="7" id="KW-0328">Glycosyltransferase</keyword>
<feature type="transmembrane region" description="Helical" evidence="4">
    <location>
        <begin position="7"/>
        <end position="26"/>
    </location>
</feature>
<dbReference type="Pfam" id="PF03717">
    <property type="entry name" value="PBP_dimer"/>
    <property type="match status" value="1"/>
</dbReference>
<dbReference type="Pfam" id="PF00905">
    <property type="entry name" value="Transpeptidase"/>
    <property type="match status" value="1"/>
</dbReference>
<dbReference type="InterPro" id="IPR001460">
    <property type="entry name" value="PCN-bd_Tpept"/>
</dbReference>
<dbReference type="SUPFAM" id="SSF56601">
    <property type="entry name" value="beta-lactamase/transpeptidase-like"/>
    <property type="match status" value="1"/>
</dbReference>
<dbReference type="InterPro" id="IPR005311">
    <property type="entry name" value="PBP_dimer"/>
</dbReference>